<dbReference type="CDD" id="cd08697">
    <property type="entry name" value="C2_Dock-D"/>
    <property type="match status" value="1"/>
</dbReference>
<dbReference type="InterPro" id="IPR026791">
    <property type="entry name" value="DOCK"/>
</dbReference>
<gene>
    <name evidence="8" type="primary">LOC100904102</name>
</gene>
<dbReference type="InterPro" id="IPR046773">
    <property type="entry name" value="DOCKER_Lobe_C"/>
</dbReference>
<dbReference type="Pfam" id="PF20422">
    <property type="entry name" value="DHR-2_Lobe_B"/>
    <property type="match status" value="1"/>
</dbReference>
<feature type="domain" description="C2 DOCK-type" evidence="5">
    <location>
        <begin position="657"/>
        <end position="840"/>
    </location>
</feature>
<dbReference type="InterPro" id="IPR043162">
    <property type="entry name" value="DOCK_C_lobe_C"/>
</dbReference>
<feature type="region of interest" description="Disordered" evidence="3">
    <location>
        <begin position="2137"/>
        <end position="2159"/>
    </location>
</feature>
<evidence type="ECO:0000313" key="7">
    <source>
        <dbReference type="Proteomes" id="UP000694867"/>
    </source>
</evidence>
<dbReference type="Gene3D" id="1.20.58.740">
    <property type="match status" value="1"/>
</dbReference>
<dbReference type="InterPro" id="IPR027007">
    <property type="entry name" value="C2_DOCK-type_domain"/>
</dbReference>
<feature type="region of interest" description="Disordered" evidence="3">
    <location>
        <begin position="1"/>
        <end position="20"/>
    </location>
</feature>
<evidence type="ECO:0000256" key="1">
    <source>
        <dbReference type="ARBA" id="ARBA00022658"/>
    </source>
</evidence>
<dbReference type="Pfam" id="PF14429">
    <property type="entry name" value="DOCK-C2"/>
    <property type="match status" value="1"/>
</dbReference>
<dbReference type="InterPro" id="IPR011993">
    <property type="entry name" value="PH-like_dom_sf"/>
</dbReference>
<dbReference type="Gene3D" id="2.30.29.30">
    <property type="entry name" value="Pleckstrin-homology domain (PH domain)/Phosphotyrosine-binding domain (PTB)"/>
    <property type="match status" value="1"/>
</dbReference>
<dbReference type="Pfam" id="PF06920">
    <property type="entry name" value="DHR-2_Lobe_A"/>
    <property type="match status" value="1"/>
</dbReference>
<evidence type="ECO:0000256" key="3">
    <source>
        <dbReference type="SAM" id="MobiDB-lite"/>
    </source>
</evidence>
<feature type="domain" description="DOCKER" evidence="6">
    <location>
        <begin position="1709"/>
        <end position="2135"/>
    </location>
</feature>
<organism evidence="7 8">
    <name type="scientific">Galendromus occidentalis</name>
    <name type="common">western predatory mite</name>
    <dbReference type="NCBI Taxonomy" id="34638"/>
    <lineage>
        <taxon>Eukaryota</taxon>
        <taxon>Metazoa</taxon>
        <taxon>Ecdysozoa</taxon>
        <taxon>Arthropoda</taxon>
        <taxon>Chelicerata</taxon>
        <taxon>Arachnida</taxon>
        <taxon>Acari</taxon>
        <taxon>Parasitiformes</taxon>
        <taxon>Mesostigmata</taxon>
        <taxon>Gamasina</taxon>
        <taxon>Phytoseioidea</taxon>
        <taxon>Phytoseiidae</taxon>
        <taxon>Typhlodrominae</taxon>
        <taxon>Galendromus</taxon>
    </lineage>
</organism>
<evidence type="ECO:0000313" key="8">
    <source>
        <dbReference type="RefSeq" id="XP_028968444.1"/>
    </source>
</evidence>
<feature type="region of interest" description="Disordered" evidence="3">
    <location>
        <begin position="1338"/>
        <end position="1385"/>
    </location>
</feature>
<dbReference type="InterPro" id="IPR037809">
    <property type="entry name" value="C2_Dock-D"/>
</dbReference>
<dbReference type="InterPro" id="IPR027357">
    <property type="entry name" value="DOCKER_dom"/>
</dbReference>
<dbReference type="RefSeq" id="XP_028968444.1">
    <property type="nucleotide sequence ID" value="XM_029112611.1"/>
</dbReference>
<name>A0AAJ7WIK3_9ACAR</name>
<dbReference type="GO" id="GO:0007264">
    <property type="term" value="P:small GTPase-mediated signal transduction"/>
    <property type="evidence" value="ECO:0007669"/>
    <property type="project" value="InterPro"/>
</dbReference>
<feature type="region of interest" description="Disordered" evidence="3">
    <location>
        <begin position="283"/>
        <end position="315"/>
    </location>
</feature>
<dbReference type="Gene3D" id="2.60.40.150">
    <property type="entry name" value="C2 domain"/>
    <property type="match status" value="1"/>
</dbReference>
<dbReference type="KEGG" id="goe:100904102"/>
<comment type="similarity">
    <text evidence="2">Belongs to the DOCK family.</text>
</comment>
<dbReference type="PROSITE" id="PS51651">
    <property type="entry name" value="DOCKER"/>
    <property type="match status" value="1"/>
</dbReference>
<dbReference type="Gene3D" id="1.25.40.410">
    <property type="match status" value="1"/>
</dbReference>
<evidence type="ECO:0000259" key="5">
    <source>
        <dbReference type="PROSITE" id="PS51650"/>
    </source>
</evidence>
<proteinExistence type="inferred from homology"/>
<dbReference type="InterPro" id="IPR021816">
    <property type="entry name" value="DOCK_C/D_N"/>
</dbReference>
<dbReference type="GeneID" id="100904102"/>
<protein>
    <submittedName>
        <fullName evidence="8">Dedicator of cytokinesis protein 9</fullName>
    </submittedName>
</protein>
<dbReference type="CDD" id="cd13267">
    <property type="entry name" value="PH_DOCK-D"/>
    <property type="match status" value="1"/>
</dbReference>
<dbReference type="PANTHER" id="PTHR23317:SF26">
    <property type="entry name" value="ZIZIMIN, ISOFORM K"/>
    <property type="match status" value="1"/>
</dbReference>
<dbReference type="Pfam" id="PF20421">
    <property type="entry name" value="DHR-2_Lobe_C"/>
    <property type="match status" value="1"/>
</dbReference>
<dbReference type="InterPro" id="IPR001849">
    <property type="entry name" value="PH_domain"/>
</dbReference>
<dbReference type="Pfam" id="PF11878">
    <property type="entry name" value="DOCK_C-D_N"/>
    <property type="match status" value="1"/>
</dbReference>
<dbReference type="Proteomes" id="UP000694867">
    <property type="component" value="Unplaced"/>
</dbReference>
<dbReference type="CTD" id="34030"/>
<dbReference type="InterPro" id="IPR046769">
    <property type="entry name" value="DOCKER_Lobe_A"/>
</dbReference>
<dbReference type="InterPro" id="IPR043161">
    <property type="entry name" value="DOCK_C_lobe_A"/>
</dbReference>
<dbReference type="InterPro" id="IPR046770">
    <property type="entry name" value="DOCKER_Lobe_B"/>
</dbReference>
<dbReference type="SMART" id="SM00233">
    <property type="entry name" value="PH"/>
    <property type="match status" value="1"/>
</dbReference>
<dbReference type="InterPro" id="IPR035892">
    <property type="entry name" value="C2_domain_sf"/>
</dbReference>
<feature type="compositionally biased region" description="Polar residues" evidence="3">
    <location>
        <begin position="287"/>
        <end position="312"/>
    </location>
</feature>
<evidence type="ECO:0000259" key="4">
    <source>
        <dbReference type="PROSITE" id="PS50003"/>
    </source>
</evidence>
<keyword evidence="1" id="KW-0344">Guanine-nucleotide releasing factor</keyword>
<sequence length="2175" mass="246647">MTERKFSRSLAKPGSAAQARETVREAVRERTCAIRPHLSEPLDYESFVTENRTILQNDPHREMLLFPPDDIARSIIPRTIRTTMPTVPQIINSLQEGKTAEKLPLFVRQCLQTYSSDWIRVIFKYSKYGATYKELVERPADLQEHIYEVDAETDIRDANSRSEESCVVREGWILKGPELGSDSLLALATKSFKKRFMVLKRGVDGVHILEFYKDERKTDCKGTLSMEDCTGVRDNVRKPNKYCFELEGKESKLCVLAADSALDQDGWIGLMRAIIKSSRHLNEAKKSNGTVTSPEETLPVSLNGTPNGNSLKSLEHSKNPDLVKYARETEYTIAHARKQNRQNIFAIYPDLALTESAHQISEYDKVAKPFEEQKDIRLFIRCEGIHFDLQAPMEDSGHLCQVEPYITTMAIYDIRRMRKVSEDFRFDVNNPYIRNMLPISRKNSTSSSNNNAEDDPTVSTFKELGEEWLAFPKQAIFSVQHKEPELFLVLRIEKVLQGSINHATESYLRGTADTEGKQGSKLQKQVRQCCQHLGHYRMPFAWSCRPICKKFNGEVDFEAEFRPIYRQESSKLSDEDLLKMLTDLKKPEKVKHMTVIPGRVRSSIRIVKSDEQIVNSLTPALIPVKPFPIPPREEPTLEVQQFPTDAPSDAHPFCTYLNHLYVYPKCLKYDGQKYFPKARNLSCCVELRDSDADNAEPLRCIFGRPGESLFTSRSYSAVTHHNQNPDFYEEVKIALPLLIHDKHHLLFTFYHVSCDTSKAGRRAKGENPAVETIVGYAWLPLLVKDRMNVSSAEHNLMVSANLPGGYLSCKPLGLGKGLAGPEIKPVDNGKEIFKLQLRMVSTVQAKDQFLHSFFVQCNKVLEKERGISLDVNEEQAYADSNLGREITKLIKALHAVEGHTLVCFLPTIINQLFRMLVSIKNEDVALNIVRVLIHVVTVVSEASPVEVLHSYVQYAFTIDSETTRTTVQTLHQELCLALCKLFAQADQDFLVITKFLEHSWFFLQIMAKSMALFLLRTERIKMQRQERFPKTFEEQVLKLVQAMAVQIFKKFHEGKDKGKDKKDCKEKEKILGIAQAANRALAHLLKRSLSLMNRGFSFRLISLYLDRFSPQDDTDLQKLKFEFLEIICSHEHFVALNLPSLRGFFTRGYSKNSKDFESEYNLTTEFCQAHYLVGVLLIELRAALSEISTLRKIAIRVLCNVLAKHAFDDRYQGSSQQMRIASLYLPVISLLLENINRLHTYQNHEAPEPPPTASSILTSITTMDSISLSSCSNASRRTSQNLESCASSTVTLAASENGSPEHSKRNTLVLSAQDRVNLRDPNYLSIIAGQTSSLPPLSNGLSAMSSGSQTSLESSASTQTTSESNTLRGSISPVHSHHGGHIRSPSMPLGGLLGVMRYDKFEPQEVKDLLVSFLYVVKHLHEEVLIGWWQSSSDVDLLDFFHLFELCLHQFKYQGRKQNRIIPSGSSDASKSMTLPLRTQAPNFKGAEGSGFYRALLEANMATEVGLITLDVLGLYCSNCKSSLLCNEGDNPLMRMIFDIYVSFLRVGQSEILLKHVFAALRGFVNKFPQVLFAGNAILCGKLCFELLRCCNSKLSSVRMEACALLYLLMRSNFEYTSRRAFTRVHLQLIVSVSRLLGDITNLNSARFQDSLSIINNYAAADKAIHSIFPNQVKDLTKKVRTVLMATTAMKENEKDPEMLLDLQLRLANSYSATPALRRTWLEAMAGQHERNGNLTESAYCYLHMAALEAEFLRHQGIFPQGCKAFEAISPNVVRDESNLKEDTGTHDFPYTEESLIEQLEKCATLLDLAERYELMSKVYMLCIPFYERKKNYESLAKCYQVLHNSCRNIIEVEGSGRRLLGTYYRVMFFGESYFGDEHQKEYVYKEPKVTSLPEISERLRHLYVDKFGSSDLVKMIMDSSQVKVSELDPACAYIQVTHVVPYFEDKKISEFERHNNVNLFMFETPFTLSGGKPRGELHEQCKRRTILKTEYCFPYVKKRINVRERRSFDLSPIQVAIDEMETRIIELNQVISKKPTDVKKLQLKLQGSISVQVNAGPLAYAKAFLTPSASVNYPSVEVELLRESYERFLASCQSALDLNGRAIAPNQMEYQQQLKKNYADVARQLVEIQSDKVGPSMIPTTDCETSSNGSSSSTKRLSSEVIHFMSGTPGSSTA</sequence>
<dbReference type="SUPFAM" id="SSF50729">
    <property type="entry name" value="PH domain-like"/>
    <property type="match status" value="1"/>
</dbReference>
<dbReference type="PROSITE" id="PS50003">
    <property type="entry name" value="PH_DOMAIN"/>
    <property type="match status" value="1"/>
</dbReference>
<feature type="compositionally biased region" description="Low complexity" evidence="3">
    <location>
        <begin position="2147"/>
        <end position="2157"/>
    </location>
</feature>
<evidence type="ECO:0000256" key="2">
    <source>
        <dbReference type="PROSITE-ProRule" id="PRU00983"/>
    </source>
</evidence>
<accession>A0AAJ7WIK3</accession>
<feature type="compositionally biased region" description="Low complexity" evidence="3">
    <location>
        <begin position="1345"/>
        <end position="1366"/>
    </location>
</feature>
<dbReference type="Pfam" id="PF00169">
    <property type="entry name" value="PH"/>
    <property type="match status" value="1"/>
</dbReference>
<feature type="domain" description="PH" evidence="4">
    <location>
        <begin position="166"/>
        <end position="276"/>
    </location>
</feature>
<dbReference type="GO" id="GO:0005085">
    <property type="term" value="F:guanyl-nucleotide exchange factor activity"/>
    <property type="evidence" value="ECO:0007669"/>
    <property type="project" value="UniProtKB-KW"/>
</dbReference>
<evidence type="ECO:0000259" key="6">
    <source>
        <dbReference type="PROSITE" id="PS51651"/>
    </source>
</evidence>
<reference evidence="8" key="1">
    <citation type="submission" date="2025-08" db="UniProtKB">
        <authorList>
            <consortium name="RefSeq"/>
        </authorList>
    </citation>
    <scope>IDENTIFICATION</scope>
</reference>
<keyword evidence="7" id="KW-1185">Reference proteome</keyword>
<dbReference type="PANTHER" id="PTHR23317">
    <property type="entry name" value="DEDICATOR OF CYTOKINESIS DOCK"/>
    <property type="match status" value="1"/>
</dbReference>
<dbReference type="PROSITE" id="PS51650">
    <property type="entry name" value="C2_DOCK"/>
    <property type="match status" value="1"/>
</dbReference>